<organism evidence="1 2">
    <name type="scientific">Segatella oris F0302</name>
    <dbReference type="NCBI Taxonomy" id="649760"/>
    <lineage>
        <taxon>Bacteria</taxon>
        <taxon>Pseudomonadati</taxon>
        <taxon>Bacteroidota</taxon>
        <taxon>Bacteroidia</taxon>
        <taxon>Bacteroidales</taxon>
        <taxon>Prevotellaceae</taxon>
        <taxon>Segatella</taxon>
    </lineage>
</organism>
<dbReference type="EMBL" id="ACUZ02000037">
    <property type="protein sequence ID" value="EFB31433.1"/>
    <property type="molecule type" value="Genomic_DNA"/>
</dbReference>
<gene>
    <name evidence="1" type="ORF">HMPREF0971_02281</name>
</gene>
<accession>D1QTF3</accession>
<sequence>MSWQAVDNQVITQFQTNYEIKNAIFHTYFTSKQLAISVK</sequence>
<name>D1QTF3_9BACT</name>
<comment type="caution">
    <text evidence="1">The sequence shown here is derived from an EMBL/GenBank/DDBJ whole genome shotgun (WGS) entry which is preliminary data.</text>
</comment>
<dbReference type="HOGENOM" id="CLU_3314760_0_0_10"/>
<reference evidence="1 2" key="1">
    <citation type="submission" date="2009-11" db="EMBL/GenBank/DDBJ databases">
        <authorList>
            <person name="Weinstock G."/>
            <person name="Sodergren E."/>
            <person name="Clifton S."/>
            <person name="Fulton L."/>
            <person name="Fulton B."/>
            <person name="Courtney L."/>
            <person name="Fronick C."/>
            <person name="Harrison M."/>
            <person name="Strong C."/>
            <person name="Farmer C."/>
            <person name="Delahaunty K."/>
            <person name="Markovic C."/>
            <person name="Hall O."/>
            <person name="Minx P."/>
            <person name="Tomlinson C."/>
            <person name="Mitreva M."/>
            <person name="Nelson J."/>
            <person name="Hou S."/>
            <person name="Wollam A."/>
            <person name="Pepin K.H."/>
            <person name="Johnson M."/>
            <person name="Bhonagiri V."/>
            <person name="Nash W.E."/>
            <person name="Warren W."/>
            <person name="Chinwalla A."/>
            <person name="Mardis E.R."/>
            <person name="Wilson R.K."/>
        </authorList>
    </citation>
    <scope>NUCLEOTIDE SEQUENCE [LARGE SCALE GENOMIC DNA]</scope>
    <source>
        <strain evidence="1 2">F0302</strain>
    </source>
</reference>
<evidence type="ECO:0000313" key="1">
    <source>
        <dbReference type="EMBL" id="EFB31433.1"/>
    </source>
</evidence>
<evidence type="ECO:0000313" key="2">
    <source>
        <dbReference type="Proteomes" id="UP000004079"/>
    </source>
</evidence>
<protein>
    <submittedName>
        <fullName evidence="1">Uncharacterized protein</fullName>
    </submittedName>
</protein>
<proteinExistence type="predicted"/>
<dbReference type="STRING" id="649760.HMPREF0971_02281"/>
<dbReference type="AlphaFoldDB" id="D1QTF3"/>
<dbReference type="Proteomes" id="UP000004079">
    <property type="component" value="Unassembled WGS sequence"/>
</dbReference>